<protein>
    <submittedName>
        <fullName evidence="1">Uncharacterized protein</fullName>
    </submittedName>
</protein>
<feature type="non-terminal residue" evidence="1">
    <location>
        <position position="138"/>
    </location>
</feature>
<evidence type="ECO:0000313" key="1">
    <source>
        <dbReference type="EMBL" id="KKM24433.1"/>
    </source>
</evidence>
<comment type="caution">
    <text evidence="1">The sequence shown here is derived from an EMBL/GenBank/DDBJ whole genome shotgun (WGS) entry which is preliminary data.</text>
</comment>
<sequence length="138" mass="15519">MMIVIAPSEIKELRSKFPVEAHSIRQGHSNKAKTKCVWFVYLDRMAIIDRLDELFPGEWEYTMTEPVLRENHYSAIGSLTIRGITRQFNGTRKSGSFTPGDDEKGCGTDVFRRAASMWGIGAYLHGSPDIRTVLPAKG</sequence>
<name>A0A0F9KQP6_9ZZZZ</name>
<reference evidence="1" key="1">
    <citation type="journal article" date="2015" name="Nature">
        <title>Complex archaea that bridge the gap between prokaryotes and eukaryotes.</title>
        <authorList>
            <person name="Spang A."/>
            <person name="Saw J.H."/>
            <person name="Jorgensen S.L."/>
            <person name="Zaremba-Niedzwiedzka K."/>
            <person name="Martijn J."/>
            <person name="Lind A.E."/>
            <person name="van Eijk R."/>
            <person name="Schleper C."/>
            <person name="Guy L."/>
            <person name="Ettema T.J."/>
        </authorList>
    </citation>
    <scope>NUCLEOTIDE SEQUENCE</scope>
</reference>
<gene>
    <name evidence="1" type="ORF">LCGC14_1605210</name>
</gene>
<dbReference type="AlphaFoldDB" id="A0A0F9KQP6"/>
<accession>A0A0F9KQP6</accession>
<dbReference type="EMBL" id="LAZR01012926">
    <property type="protein sequence ID" value="KKM24433.1"/>
    <property type="molecule type" value="Genomic_DNA"/>
</dbReference>
<organism evidence="1">
    <name type="scientific">marine sediment metagenome</name>
    <dbReference type="NCBI Taxonomy" id="412755"/>
    <lineage>
        <taxon>unclassified sequences</taxon>
        <taxon>metagenomes</taxon>
        <taxon>ecological metagenomes</taxon>
    </lineage>
</organism>
<proteinExistence type="predicted"/>